<name>A0A953L863_9BACT</name>
<sequence>MLKFEGHRHRIDVVGGFSVNFSKFSDELMGDYKPWLDGKAYIPTNGYWGPGQGVGEKTFVVGMYGTDVLGNTKEEIQLQSDLWVTWFKSNAPDVTKK</sequence>
<accession>A0A953L863</accession>
<dbReference type="EMBL" id="JAHVHU010000004">
    <property type="protein sequence ID" value="MBY5957360.1"/>
    <property type="molecule type" value="Genomic_DNA"/>
</dbReference>
<proteinExistence type="predicted"/>
<dbReference type="RefSeq" id="WP_222578879.1">
    <property type="nucleotide sequence ID" value="NZ_JAHVHU010000004.1"/>
</dbReference>
<evidence type="ECO:0000313" key="1">
    <source>
        <dbReference type="EMBL" id="MBY5957360.1"/>
    </source>
</evidence>
<keyword evidence="2" id="KW-1185">Reference proteome</keyword>
<protein>
    <submittedName>
        <fullName evidence="1">Uncharacterized protein</fullName>
    </submittedName>
</protein>
<reference evidence="1" key="1">
    <citation type="submission" date="2021-06" db="EMBL/GenBank/DDBJ databases">
        <title>44 bacteria genomes isolated from Dapeng, Shenzhen.</title>
        <authorList>
            <person name="Zheng W."/>
            <person name="Yu S."/>
            <person name="Huang Y."/>
        </authorList>
    </citation>
    <scope>NUCLEOTIDE SEQUENCE</scope>
    <source>
        <strain evidence="1">DP5N28-2</strain>
    </source>
</reference>
<organism evidence="1 2">
    <name type="scientific">Membranihabitans marinus</name>
    <dbReference type="NCBI Taxonomy" id="1227546"/>
    <lineage>
        <taxon>Bacteria</taxon>
        <taxon>Pseudomonadati</taxon>
        <taxon>Bacteroidota</taxon>
        <taxon>Saprospiria</taxon>
        <taxon>Saprospirales</taxon>
        <taxon>Saprospiraceae</taxon>
        <taxon>Membranihabitans</taxon>
    </lineage>
</organism>
<comment type="caution">
    <text evidence="1">The sequence shown here is derived from an EMBL/GenBank/DDBJ whole genome shotgun (WGS) entry which is preliminary data.</text>
</comment>
<gene>
    <name evidence="1" type="ORF">KUV50_04375</name>
</gene>
<evidence type="ECO:0000313" key="2">
    <source>
        <dbReference type="Proteomes" id="UP000753961"/>
    </source>
</evidence>
<dbReference type="AlphaFoldDB" id="A0A953L863"/>
<dbReference type="Proteomes" id="UP000753961">
    <property type="component" value="Unassembled WGS sequence"/>
</dbReference>